<feature type="domain" description="Yip1" evidence="6">
    <location>
        <begin position="12"/>
        <end position="177"/>
    </location>
</feature>
<keyword evidence="2 5" id="KW-0812">Transmembrane</keyword>
<dbReference type="Pfam" id="PF04893">
    <property type="entry name" value="Yip1"/>
    <property type="match status" value="1"/>
</dbReference>
<reference evidence="7 8" key="1">
    <citation type="submission" date="2015-09" db="EMBL/GenBank/DDBJ databases">
        <authorList>
            <consortium name="Swine Surveillance"/>
        </authorList>
    </citation>
    <scope>NUCLEOTIDE SEQUENCE [LARGE SCALE GENOMIC DNA]</scope>
    <source>
        <strain evidence="7 8">CECT 4357</strain>
    </source>
</reference>
<evidence type="ECO:0000313" key="7">
    <source>
        <dbReference type="EMBL" id="CUH62803.1"/>
    </source>
</evidence>
<dbReference type="InterPro" id="IPR006977">
    <property type="entry name" value="Yip1_dom"/>
</dbReference>
<evidence type="ECO:0000256" key="3">
    <source>
        <dbReference type="ARBA" id="ARBA00022989"/>
    </source>
</evidence>
<dbReference type="OrthoDB" id="7872013at2"/>
<feature type="transmembrane region" description="Helical" evidence="5">
    <location>
        <begin position="103"/>
        <end position="128"/>
    </location>
</feature>
<proteinExistence type="predicted"/>
<gene>
    <name evidence="7" type="ORF">TG4357_00311</name>
</gene>
<evidence type="ECO:0000256" key="1">
    <source>
        <dbReference type="ARBA" id="ARBA00004141"/>
    </source>
</evidence>
<dbReference type="GO" id="GO:0016020">
    <property type="term" value="C:membrane"/>
    <property type="evidence" value="ECO:0007669"/>
    <property type="project" value="UniProtKB-SubCell"/>
</dbReference>
<sequence length="193" mass="20911">MTLPDLKQLALETLRNPRNAARQILDMRLDSTILWTAMALIVVLNAILNGMTVPLLPLPETMPTIFASPWLFAVILGGGIVISTFLLTWVGRMLGGRADLVDILALIVWLQALRLVMQAFVFALFFFSTLLSDLVALAAGLYGLWITIAFLDEAQGFGSIFKAILVLVLTMLGLAFGLSFFLLLIGASSAGLT</sequence>
<feature type="transmembrane region" description="Helical" evidence="5">
    <location>
        <begin position="70"/>
        <end position="91"/>
    </location>
</feature>
<organism evidence="7 8">
    <name type="scientific">Thalassovita gelatinovora</name>
    <name type="common">Thalassobius gelatinovorus</name>
    <dbReference type="NCBI Taxonomy" id="53501"/>
    <lineage>
        <taxon>Bacteria</taxon>
        <taxon>Pseudomonadati</taxon>
        <taxon>Pseudomonadota</taxon>
        <taxon>Alphaproteobacteria</taxon>
        <taxon>Rhodobacterales</taxon>
        <taxon>Roseobacteraceae</taxon>
        <taxon>Thalassovita</taxon>
    </lineage>
</organism>
<keyword evidence="4 5" id="KW-0472">Membrane</keyword>
<evidence type="ECO:0000256" key="4">
    <source>
        <dbReference type="ARBA" id="ARBA00023136"/>
    </source>
</evidence>
<dbReference type="AlphaFoldDB" id="A0A0P1FQG8"/>
<dbReference type="RefSeq" id="WP_058261103.1">
    <property type="nucleotide sequence ID" value="NZ_CP051181.1"/>
</dbReference>
<protein>
    <submittedName>
        <fullName evidence="7">Yip1 domain protein</fullName>
    </submittedName>
</protein>
<feature type="transmembrane region" description="Helical" evidence="5">
    <location>
        <begin position="163"/>
        <end position="187"/>
    </location>
</feature>
<dbReference type="STRING" id="53501.SAMN04488043_103211"/>
<keyword evidence="8" id="KW-1185">Reference proteome</keyword>
<comment type="subcellular location">
    <subcellularLocation>
        <location evidence="1">Membrane</location>
        <topology evidence="1">Multi-pass membrane protein</topology>
    </subcellularLocation>
</comment>
<evidence type="ECO:0000259" key="6">
    <source>
        <dbReference type="Pfam" id="PF04893"/>
    </source>
</evidence>
<dbReference type="Proteomes" id="UP000051587">
    <property type="component" value="Unassembled WGS sequence"/>
</dbReference>
<feature type="transmembrane region" description="Helical" evidence="5">
    <location>
        <begin position="32"/>
        <end position="50"/>
    </location>
</feature>
<feature type="transmembrane region" description="Helical" evidence="5">
    <location>
        <begin position="134"/>
        <end position="151"/>
    </location>
</feature>
<dbReference type="EMBL" id="CYSA01000003">
    <property type="protein sequence ID" value="CUH62803.1"/>
    <property type="molecule type" value="Genomic_DNA"/>
</dbReference>
<name>A0A0P1FQG8_THAGE</name>
<keyword evidence="3 5" id="KW-1133">Transmembrane helix</keyword>
<evidence type="ECO:0000256" key="2">
    <source>
        <dbReference type="ARBA" id="ARBA00022692"/>
    </source>
</evidence>
<evidence type="ECO:0000256" key="5">
    <source>
        <dbReference type="SAM" id="Phobius"/>
    </source>
</evidence>
<evidence type="ECO:0000313" key="8">
    <source>
        <dbReference type="Proteomes" id="UP000051587"/>
    </source>
</evidence>
<accession>A0A0P1FQG8</accession>